<feature type="region of interest" description="Disordered" evidence="2">
    <location>
        <begin position="122"/>
        <end position="231"/>
    </location>
</feature>
<reference evidence="4" key="1">
    <citation type="journal article" date="2022" name="bioRxiv">
        <title>Genomics of Preaxostyla Flagellates Illuminates Evolutionary Transitions and the Path Towards Mitochondrial Loss.</title>
        <authorList>
            <person name="Novak L.V.F."/>
            <person name="Treitli S.C."/>
            <person name="Pyrih J."/>
            <person name="Halakuc P."/>
            <person name="Pipaliya S.V."/>
            <person name="Vacek V."/>
            <person name="Brzon O."/>
            <person name="Soukal P."/>
            <person name="Eme L."/>
            <person name="Dacks J.B."/>
            <person name="Karnkowska A."/>
            <person name="Elias M."/>
            <person name="Hampl V."/>
        </authorList>
    </citation>
    <scope>NUCLEOTIDE SEQUENCE</scope>
    <source>
        <strain evidence="4">RCP-MX</strain>
    </source>
</reference>
<evidence type="ECO:0000313" key="5">
    <source>
        <dbReference type="Proteomes" id="UP001141327"/>
    </source>
</evidence>
<evidence type="ECO:0000256" key="2">
    <source>
        <dbReference type="SAM" id="MobiDB-lite"/>
    </source>
</evidence>
<feature type="compositionally biased region" description="Polar residues" evidence="2">
    <location>
        <begin position="191"/>
        <end position="209"/>
    </location>
</feature>
<evidence type="ECO:0000313" key="4">
    <source>
        <dbReference type="EMBL" id="KAJ4459183.1"/>
    </source>
</evidence>
<dbReference type="EMBL" id="JAPMOS010000022">
    <property type="protein sequence ID" value="KAJ4459183.1"/>
    <property type="molecule type" value="Genomic_DNA"/>
</dbReference>
<protein>
    <submittedName>
        <fullName evidence="4">Dyslexia susceptibility 1 candidate 1 protein</fullName>
    </submittedName>
</protein>
<dbReference type="InterPro" id="IPR019734">
    <property type="entry name" value="TPR_rpt"/>
</dbReference>
<name>A0ABQ8ULQ2_9EUKA</name>
<keyword evidence="5" id="KW-1185">Reference proteome</keyword>
<dbReference type="Gene3D" id="1.25.40.10">
    <property type="entry name" value="Tetratricopeptide repeat domain"/>
    <property type="match status" value="1"/>
</dbReference>
<dbReference type="InterPro" id="IPR008978">
    <property type="entry name" value="HSP20-like_chaperone"/>
</dbReference>
<evidence type="ECO:0000259" key="3">
    <source>
        <dbReference type="PROSITE" id="PS51203"/>
    </source>
</evidence>
<dbReference type="PROSITE" id="PS51203">
    <property type="entry name" value="CS"/>
    <property type="match status" value="1"/>
</dbReference>
<dbReference type="PANTHER" id="PTHR46492:SF1">
    <property type="entry name" value="DYNEIN AXONEMAL ASSEMBLY FACTOR 4"/>
    <property type="match status" value="1"/>
</dbReference>
<keyword evidence="1" id="KW-0802">TPR repeat</keyword>
<dbReference type="Gene3D" id="2.60.40.790">
    <property type="match status" value="1"/>
</dbReference>
<dbReference type="PANTHER" id="PTHR46492">
    <property type="entry name" value="DYNEIN ASSEMBLY FACTOR 4, AXONEMAL"/>
    <property type="match status" value="1"/>
</dbReference>
<comment type="caution">
    <text evidence="4">The sequence shown here is derived from an EMBL/GenBank/DDBJ whole genome shotgun (WGS) entry which is preliminary data.</text>
</comment>
<dbReference type="InterPro" id="IPR011990">
    <property type="entry name" value="TPR-like_helical_dom_sf"/>
</dbReference>
<feature type="domain" description="CS" evidence="3">
    <location>
        <begin position="2"/>
        <end position="91"/>
    </location>
</feature>
<dbReference type="Pfam" id="PF04969">
    <property type="entry name" value="CS"/>
    <property type="match status" value="1"/>
</dbReference>
<gene>
    <name evidence="4" type="ORF">PAPYR_4988</name>
</gene>
<feature type="compositionally biased region" description="Basic and acidic residues" evidence="2">
    <location>
        <begin position="138"/>
        <end position="157"/>
    </location>
</feature>
<feature type="compositionally biased region" description="Pro residues" evidence="2">
    <location>
        <begin position="215"/>
        <end position="231"/>
    </location>
</feature>
<dbReference type="SUPFAM" id="SSF49764">
    <property type="entry name" value="HSP20-like chaperones"/>
    <property type="match status" value="1"/>
</dbReference>
<evidence type="ECO:0000256" key="1">
    <source>
        <dbReference type="PROSITE-ProRule" id="PRU00339"/>
    </source>
</evidence>
<dbReference type="InterPro" id="IPR052004">
    <property type="entry name" value="Dynein_assembly_factor_4"/>
</dbReference>
<sequence length="486" mass="54172">MPLNLEFTWEDSTGTAIVRVKIPVGVSPNDLDVQCGDLFLKVSFPPTYILQLDLLHEIDTDLSKVTVLRDERIVEIHLQKREMAEWPEGLTIPKEFPISDRIMRREDSLGRLRAHLDEVAKKRAEANSIRQRGLVSHQMDEDRRDREALQKVEDEIRSALAPAPKPQPVRQEREAPPPKPRKGYITELPEETSQPPRGTSTARPSNTIFDTVPEAPAPSGAPMPPPPPPHALPEVRASCVIRANFTPKTSKMGLPERTTDDRPVRLVKPLDALNPVPGARSIQEQSPLFLVAKGDSFFKMGDFLSAVEAYSAGITADPTHLGCLTHRSLAFLRLGNYHATVSDCDRILAMPEAVPADAPIVHGEDRPAQPGVPTLIRTRVRARKATALFALGRTVEEQWIVHLIPNQKVRGSSPRRTVHFSYFGFHCVLCWVSACGFDFTARKEIEAALKVCPNNSELKTECQQLLQQLCATAEEREEVKLAQEVD</sequence>
<dbReference type="PROSITE" id="PS50005">
    <property type="entry name" value="TPR"/>
    <property type="match status" value="1"/>
</dbReference>
<accession>A0ABQ8ULQ2</accession>
<feature type="repeat" description="TPR" evidence="1">
    <location>
        <begin position="287"/>
        <end position="320"/>
    </location>
</feature>
<proteinExistence type="predicted"/>
<organism evidence="4 5">
    <name type="scientific">Paratrimastix pyriformis</name>
    <dbReference type="NCBI Taxonomy" id="342808"/>
    <lineage>
        <taxon>Eukaryota</taxon>
        <taxon>Metamonada</taxon>
        <taxon>Preaxostyla</taxon>
        <taxon>Paratrimastigidae</taxon>
        <taxon>Paratrimastix</taxon>
    </lineage>
</organism>
<dbReference type="InterPro" id="IPR007052">
    <property type="entry name" value="CS_dom"/>
</dbReference>
<dbReference type="Proteomes" id="UP001141327">
    <property type="component" value="Unassembled WGS sequence"/>
</dbReference>
<dbReference type="SUPFAM" id="SSF48452">
    <property type="entry name" value="TPR-like"/>
    <property type="match status" value="1"/>
</dbReference>